<evidence type="ECO:0000313" key="2">
    <source>
        <dbReference type="Proteomes" id="UP000198304"/>
    </source>
</evidence>
<sequence length="144" mass="16659">MEKTKAQLEKEHSEKINKEAVAKVKEEVLTQAEADRMETIFFEDDAKIRLRDGKFYRVHPSTLGDARRIMRLVKVVNLDVILANFLPDEKGNDPDLDNLYELLLIAFRNYQHVDADYLDKYVDLAIAQEIVEVILNINGIVTKK</sequence>
<name>A0A239CNX8_9FIRM</name>
<organism evidence="1 2">
    <name type="scientific">Anaerovirgula multivorans</name>
    <dbReference type="NCBI Taxonomy" id="312168"/>
    <lineage>
        <taxon>Bacteria</taxon>
        <taxon>Bacillati</taxon>
        <taxon>Bacillota</taxon>
        <taxon>Clostridia</taxon>
        <taxon>Peptostreptococcales</taxon>
        <taxon>Natronincolaceae</taxon>
        <taxon>Anaerovirgula</taxon>
    </lineage>
</organism>
<gene>
    <name evidence="1" type="ORF">SAMN05446037_100680</name>
</gene>
<dbReference type="EMBL" id="FZOJ01000006">
    <property type="protein sequence ID" value="SNS21966.1"/>
    <property type="molecule type" value="Genomic_DNA"/>
</dbReference>
<keyword evidence="2" id="KW-1185">Reference proteome</keyword>
<dbReference type="RefSeq" id="WP_089282335.1">
    <property type="nucleotide sequence ID" value="NZ_FZOJ01000006.1"/>
</dbReference>
<dbReference type="OrthoDB" id="2609162at2"/>
<reference evidence="2" key="1">
    <citation type="submission" date="2017-06" db="EMBL/GenBank/DDBJ databases">
        <authorList>
            <person name="Varghese N."/>
            <person name="Submissions S."/>
        </authorList>
    </citation>
    <scope>NUCLEOTIDE SEQUENCE [LARGE SCALE GENOMIC DNA]</scope>
    <source>
        <strain evidence="2">SCA</strain>
    </source>
</reference>
<dbReference type="AlphaFoldDB" id="A0A239CNX8"/>
<protein>
    <submittedName>
        <fullName evidence="1">Uncharacterized protein</fullName>
    </submittedName>
</protein>
<proteinExistence type="predicted"/>
<accession>A0A239CNX8</accession>
<dbReference type="Proteomes" id="UP000198304">
    <property type="component" value="Unassembled WGS sequence"/>
</dbReference>
<evidence type="ECO:0000313" key="1">
    <source>
        <dbReference type="EMBL" id="SNS21966.1"/>
    </source>
</evidence>